<evidence type="ECO:0000313" key="2">
    <source>
        <dbReference type="EMBL" id="VAX39991.1"/>
    </source>
</evidence>
<dbReference type="EMBL" id="UOGK01000315">
    <property type="protein sequence ID" value="VAX39991.1"/>
    <property type="molecule type" value="Genomic_DNA"/>
</dbReference>
<organism evidence="2">
    <name type="scientific">hydrothermal vent metagenome</name>
    <dbReference type="NCBI Taxonomy" id="652676"/>
    <lineage>
        <taxon>unclassified sequences</taxon>
        <taxon>metagenomes</taxon>
        <taxon>ecological metagenomes</taxon>
    </lineage>
</organism>
<proteinExistence type="predicted"/>
<dbReference type="Pfam" id="PF01740">
    <property type="entry name" value="STAS"/>
    <property type="match status" value="1"/>
</dbReference>
<sequence>MPDWSENIIVTELADEPHLSEELGLLIDRLVGSPGKTPSAVINFANVTYVNSSNLAQLLKLKKVLGDAGGQLRLCSVSDEVWSVMMVTGLDKVFQFAPDPLTALAGLQIDEAED</sequence>
<dbReference type="InterPro" id="IPR036513">
    <property type="entry name" value="STAS_dom_sf"/>
</dbReference>
<dbReference type="Gene3D" id="3.30.750.24">
    <property type="entry name" value="STAS domain"/>
    <property type="match status" value="1"/>
</dbReference>
<dbReference type="PROSITE" id="PS50801">
    <property type="entry name" value="STAS"/>
    <property type="match status" value="1"/>
</dbReference>
<gene>
    <name evidence="2" type="ORF">MNBD_PLANCTO03-1265</name>
</gene>
<dbReference type="GO" id="GO:0043856">
    <property type="term" value="F:anti-sigma factor antagonist activity"/>
    <property type="evidence" value="ECO:0007669"/>
    <property type="project" value="TreeGrafter"/>
</dbReference>
<accession>A0A3B1DM34</accession>
<evidence type="ECO:0000259" key="1">
    <source>
        <dbReference type="PROSITE" id="PS50801"/>
    </source>
</evidence>
<feature type="domain" description="STAS" evidence="1">
    <location>
        <begin position="41"/>
        <end position="107"/>
    </location>
</feature>
<reference evidence="2" key="1">
    <citation type="submission" date="2018-06" db="EMBL/GenBank/DDBJ databases">
        <authorList>
            <person name="Zhirakovskaya E."/>
        </authorList>
    </citation>
    <scope>NUCLEOTIDE SEQUENCE</scope>
</reference>
<dbReference type="PANTHER" id="PTHR33495">
    <property type="entry name" value="ANTI-SIGMA FACTOR ANTAGONIST TM_1081-RELATED-RELATED"/>
    <property type="match status" value="1"/>
</dbReference>
<name>A0A3B1DM34_9ZZZZ</name>
<dbReference type="SUPFAM" id="SSF52091">
    <property type="entry name" value="SpoIIaa-like"/>
    <property type="match status" value="1"/>
</dbReference>
<protein>
    <recommendedName>
        <fullName evidence="1">STAS domain-containing protein</fullName>
    </recommendedName>
</protein>
<dbReference type="CDD" id="cd07043">
    <property type="entry name" value="STAS_anti-anti-sigma_factors"/>
    <property type="match status" value="1"/>
</dbReference>
<dbReference type="InterPro" id="IPR002645">
    <property type="entry name" value="STAS_dom"/>
</dbReference>
<dbReference type="AlphaFoldDB" id="A0A3B1DM34"/>